<feature type="domain" description="Late embryogenesis abundant protein LEA-2 subgroup" evidence="6">
    <location>
        <begin position="145"/>
        <end position="231"/>
    </location>
</feature>
<dbReference type="GO" id="GO:0009506">
    <property type="term" value="C:plasmodesma"/>
    <property type="evidence" value="ECO:0007669"/>
    <property type="project" value="TreeGrafter"/>
</dbReference>
<dbReference type="PANTHER" id="PTHR31415:SF53">
    <property type="entry name" value="HARPIN-INDUCED PROTEIN"/>
    <property type="match status" value="1"/>
</dbReference>
<evidence type="ECO:0000256" key="1">
    <source>
        <dbReference type="ARBA" id="ARBA00004167"/>
    </source>
</evidence>
<organism evidence="7">
    <name type="scientific">Oryza nivara</name>
    <name type="common">Indian wild rice</name>
    <name type="synonym">Oryza sativa f. spontanea</name>
    <dbReference type="NCBI Taxonomy" id="4536"/>
    <lineage>
        <taxon>Eukaryota</taxon>
        <taxon>Viridiplantae</taxon>
        <taxon>Streptophyta</taxon>
        <taxon>Embryophyta</taxon>
        <taxon>Tracheophyta</taxon>
        <taxon>Spermatophyta</taxon>
        <taxon>Magnoliopsida</taxon>
        <taxon>Liliopsida</taxon>
        <taxon>Poales</taxon>
        <taxon>Poaceae</taxon>
        <taxon>BOP clade</taxon>
        <taxon>Oryzoideae</taxon>
        <taxon>Oryzeae</taxon>
        <taxon>Oryzinae</taxon>
        <taxon>Oryza</taxon>
    </lineage>
</organism>
<protein>
    <recommendedName>
        <fullName evidence="6">Late embryogenesis abundant protein LEA-2 subgroup domain-containing protein</fullName>
    </recommendedName>
</protein>
<accession>A0A0E0GW39</accession>
<dbReference type="EnsemblPlants" id="ONIVA03G42000.1">
    <property type="protein sequence ID" value="ONIVA03G42000.1"/>
    <property type="gene ID" value="ONIVA03G42000"/>
</dbReference>
<reference evidence="7" key="1">
    <citation type="submission" date="2015-04" db="UniProtKB">
        <authorList>
            <consortium name="EnsemblPlants"/>
        </authorList>
    </citation>
    <scope>IDENTIFICATION</scope>
    <source>
        <strain evidence="7">SL10</strain>
    </source>
</reference>
<sequence length="523" mass="56784">MSWPPTKCPEARNYGQKLMRPTRQLPVTLQSNWPPRSTSSLSIQSPLTTIREARCLVSQPRLESTPAMAFWEDWGKGDCDCGWKKCLIWTAAIAGVGGLIVLLVFAFALVFPPKATADDAVLLRFALSPGSPPSNSTVSYNATVTLSLRNPNLYRGISYDPVAVAFSFNGTRFDESATVPAFYHRPRKTATFHVTVGGAGKPVPKLTAAGVAAFRAENATGRFEVEVRLDTVMQYKARKARCPLAVICPLQLQLVDPDVAATAFQRTKCTVLRAKKQGKQRNENDAPTYVIIGGGGMCYESECCGGRGSYRNRRFALGFWFGLAILAAIAIIVVLAVGYGRVSSLRVAVDDASLTRFAVTATSVAYNLTVSLVVRNPNWAMGVTYRSLEASYLFHGKRFDGAAAVVSSGYEQAARKTEVFRLSSGSDAAPAALGSGGEREYRKESDNGGVFDVEVDLSGEVKYALHSAWCRVEARCPLKLQLPAAGSVAFQETTCDMLRSNLPFYKRDQSGRTVTLYTENPGV</sequence>
<evidence type="ECO:0000256" key="4">
    <source>
        <dbReference type="ARBA" id="ARBA00023136"/>
    </source>
</evidence>
<keyword evidence="8" id="KW-1185">Reference proteome</keyword>
<proteinExistence type="predicted"/>
<name>A0A0E0GW39_ORYNI</name>
<dbReference type="Proteomes" id="UP000006591">
    <property type="component" value="Chromosome 3"/>
</dbReference>
<dbReference type="GO" id="GO:0098542">
    <property type="term" value="P:defense response to other organism"/>
    <property type="evidence" value="ECO:0007669"/>
    <property type="project" value="InterPro"/>
</dbReference>
<feature type="transmembrane region" description="Helical" evidence="5">
    <location>
        <begin position="87"/>
        <end position="111"/>
    </location>
</feature>
<dbReference type="Gramene" id="ONIVA03G42000.1">
    <property type="protein sequence ID" value="ONIVA03G42000.1"/>
    <property type="gene ID" value="ONIVA03G42000"/>
</dbReference>
<dbReference type="eggNOG" id="ENOG502R1VN">
    <property type="taxonomic scope" value="Eukaryota"/>
</dbReference>
<keyword evidence="4 5" id="KW-0472">Membrane</keyword>
<evidence type="ECO:0000256" key="2">
    <source>
        <dbReference type="ARBA" id="ARBA00022692"/>
    </source>
</evidence>
<dbReference type="AlphaFoldDB" id="A0A0E0GW39"/>
<comment type="subcellular location">
    <subcellularLocation>
        <location evidence="1">Membrane</location>
        <topology evidence="1">Single-pass membrane protein</topology>
    </subcellularLocation>
</comment>
<dbReference type="InterPro" id="IPR044839">
    <property type="entry name" value="NDR1-like"/>
</dbReference>
<evidence type="ECO:0000256" key="5">
    <source>
        <dbReference type="SAM" id="Phobius"/>
    </source>
</evidence>
<feature type="transmembrane region" description="Helical" evidence="5">
    <location>
        <begin position="317"/>
        <end position="339"/>
    </location>
</feature>
<keyword evidence="2 5" id="KW-0812">Transmembrane</keyword>
<keyword evidence="3 5" id="KW-1133">Transmembrane helix</keyword>
<dbReference type="PANTHER" id="PTHR31415">
    <property type="entry name" value="OS05G0367900 PROTEIN"/>
    <property type="match status" value="1"/>
</dbReference>
<reference evidence="7" key="2">
    <citation type="submission" date="2018-04" db="EMBL/GenBank/DDBJ databases">
        <title>OnivRS2 (Oryza nivara Reference Sequence Version 2).</title>
        <authorList>
            <person name="Zhang J."/>
            <person name="Kudrna D."/>
            <person name="Lee S."/>
            <person name="Talag J."/>
            <person name="Rajasekar S."/>
            <person name="Welchert J."/>
            <person name="Hsing Y.-I."/>
            <person name="Wing R.A."/>
        </authorList>
    </citation>
    <scope>NUCLEOTIDE SEQUENCE [LARGE SCALE GENOMIC DNA]</scope>
    <source>
        <strain evidence="7">SL10</strain>
    </source>
</reference>
<evidence type="ECO:0000256" key="3">
    <source>
        <dbReference type="ARBA" id="ARBA00022989"/>
    </source>
</evidence>
<dbReference type="HOGENOM" id="CLU_521154_0_0_1"/>
<evidence type="ECO:0000313" key="7">
    <source>
        <dbReference type="EnsemblPlants" id="ONIVA03G42000.1"/>
    </source>
</evidence>
<dbReference type="OMA" id="AMAFWED"/>
<evidence type="ECO:0000313" key="8">
    <source>
        <dbReference type="Proteomes" id="UP000006591"/>
    </source>
</evidence>
<dbReference type="GO" id="GO:0005886">
    <property type="term" value="C:plasma membrane"/>
    <property type="evidence" value="ECO:0007669"/>
    <property type="project" value="TreeGrafter"/>
</dbReference>
<dbReference type="Pfam" id="PF03168">
    <property type="entry name" value="LEA_2"/>
    <property type="match status" value="1"/>
</dbReference>
<dbReference type="InterPro" id="IPR004864">
    <property type="entry name" value="LEA_2"/>
</dbReference>
<evidence type="ECO:0000259" key="6">
    <source>
        <dbReference type="Pfam" id="PF03168"/>
    </source>
</evidence>